<evidence type="ECO:0000256" key="2">
    <source>
        <dbReference type="SAM" id="Phobius"/>
    </source>
</evidence>
<evidence type="ECO:0000313" key="3">
    <source>
        <dbReference type="EMBL" id="KAE8156184.1"/>
    </source>
</evidence>
<feature type="compositionally biased region" description="Low complexity" evidence="1">
    <location>
        <begin position="1"/>
        <end position="16"/>
    </location>
</feature>
<dbReference type="AlphaFoldDB" id="A0A5N6UC87"/>
<protein>
    <submittedName>
        <fullName evidence="3">Uncharacterized protein</fullName>
    </submittedName>
</protein>
<keyword evidence="2" id="KW-0472">Membrane</keyword>
<keyword evidence="2" id="KW-1133">Transmembrane helix</keyword>
<gene>
    <name evidence="3" type="ORF">BDV40DRAFT_281939</name>
</gene>
<keyword evidence="4" id="KW-1185">Reference proteome</keyword>
<name>A0A5N6UC87_ASPTM</name>
<dbReference type="EMBL" id="ML738774">
    <property type="protein sequence ID" value="KAE8156184.1"/>
    <property type="molecule type" value="Genomic_DNA"/>
</dbReference>
<reference evidence="3 4" key="1">
    <citation type="submission" date="2019-04" db="EMBL/GenBank/DDBJ databases">
        <title>Friends and foes A comparative genomics study of 23 Aspergillus species from section Flavi.</title>
        <authorList>
            <consortium name="DOE Joint Genome Institute"/>
            <person name="Kjaerbolling I."/>
            <person name="Vesth T."/>
            <person name="Frisvad J.C."/>
            <person name="Nybo J.L."/>
            <person name="Theobald S."/>
            <person name="Kildgaard S."/>
            <person name="Isbrandt T."/>
            <person name="Kuo A."/>
            <person name="Sato A."/>
            <person name="Lyhne E.K."/>
            <person name="Kogle M.E."/>
            <person name="Wiebenga A."/>
            <person name="Kun R.S."/>
            <person name="Lubbers R.J."/>
            <person name="Makela M.R."/>
            <person name="Barry K."/>
            <person name="Chovatia M."/>
            <person name="Clum A."/>
            <person name="Daum C."/>
            <person name="Haridas S."/>
            <person name="He G."/>
            <person name="LaButti K."/>
            <person name="Lipzen A."/>
            <person name="Mondo S."/>
            <person name="Riley R."/>
            <person name="Salamov A."/>
            <person name="Simmons B.A."/>
            <person name="Magnuson J.K."/>
            <person name="Henrissat B."/>
            <person name="Mortensen U.H."/>
            <person name="Larsen T.O."/>
            <person name="Devries R.P."/>
            <person name="Grigoriev I.V."/>
            <person name="Machida M."/>
            <person name="Baker S.E."/>
            <person name="Andersen M.R."/>
        </authorList>
    </citation>
    <scope>NUCLEOTIDE SEQUENCE [LARGE SCALE GENOMIC DNA]</scope>
    <source>
        <strain evidence="3 4">CBS 117626</strain>
    </source>
</reference>
<accession>A0A5N6UC87</accession>
<proteinExistence type="predicted"/>
<evidence type="ECO:0000256" key="1">
    <source>
        <dbReference type="SAM" id="MobiDB-lite"/>
    </source>
</evidence>
<keyword evidence="2" id="KW-0812">Transmembrane</keyword>
<organism evidence="3 4">
    <name type="scientific">Aspergillus tamarii</name>
    <dbReference type="NCBI Taxonomy" id="41984"/>
    <lineage>
        <taxon>Eukaryota</taxon>
        <taxon>Fungi</taxon>
        <taxon>Dikarya</taxon>
        <taxon>Ascomycota</taxon>
        <taxon>Pezizomycotina</taxon>
        <taxon>Eurotiomycetes</taxon>
        <taxon>Eurotiomycetidae</taxon>
        <taxon>Eurotiales</taxon>
        <taxon>Aspergillaceae</taxon>
        <taxon>Aspergillus</taxon>
        <taxon>Aspergillus subgen. Circumdati</taxon>
    </lineage>
</organism>
<sequence length="86" mass="9481">MNSRTGSSGKKNSSGKLQNGEPYSVLCSMVGLPLCCHWILLLFLLFYLIFFVFNLYFTVGRSGANNGPYPGRELAIQHNGSCTNKT</sequence>
<dbReference type="Proteomes" id="UP000326950">
    <property type="component" value="Unassembled WGS sequence"/>
</dbReference>
<feature type="region of interest" description="Disordered" evidence="1">
    <location>
        <begin position="1"/>
        <end position="20"/>
    </location>
</feature>
<evidence type="ECO:0000313" key="4">
    <source>
        <dbReference type="Proteomes" id="UP000326950"/>
    </source>
</evidence>
<feature type="transmembrane region" description="Helical" evidence="2">
    <location>
        <begin position="38"/>
        <end position="57"/>
    </location>
</feature>